<evidence type="ECO:0000313" key="1">
    <source>
        <dbReference type="EMBL" id="KAI0052419.1"/>
    </source>
</evidence>
<accession>A0ACB8S750</accession>
<reference evidence="1" key="1">
    <citation type="submission" date="2021-02" db="EMBL/GenBank/DDBJ databases">
        <authorList>
            <consortium name="DOE Joint Genome Institute"/>
            <person name="Ahrendt S."/>
            <person name="Looney B.P."/>
            <person name="Miyauchi S."/>
            <person name="Morin E."/>
            <person name="Drula E."/>
            <person name="Courty P.E."/>
            <person name="Chicoki N."/>
            <person name="Fauchery L."/>
            <person name="Kohler A."/>
            <person name="Kuo A."/>
            <person name="Labutti K."/>
            <person name="Pangilinan J."/>
            <person name="Lipzen A."/>
            <person name="Riley R."/>
            <person name="Andreopoulos W."/>
            <person name="He G."/>
            <person name="Johnson J."/>
            <person name="Barry K.W."/>
            <person name="Grigoriev I.V."/>
            <person name="Nagy L."/>
            <person name="Hibbett D."/>
            <person name="Henrissat B."/>
            <person name="Matheny P.B."/>
            <person name="Labbe J."/>
            <person name="Martin F."/>
        </authorList>
    </citation>
    <scope>NUCLEOTIDE SEQUENCE</scope>
    <source>
        <strain evidence="1">FP105234-sp</strain>
    </source>
</reference>
<comment type="caution">
    <text evidence="1">The sequence shown here is derived from an EMBL/GenBank/DDBJ whole genome shotgun (WGS) entry which is preliminary data.</text>
</comment>
<dbReference type="EMBL" id="MU275845">
    <property type="protein sequence ID" value="KAI0052419.1"/>
    <property type="molecule type" value="Genomic_DNA"/>
</dbReference>
<reference evidence="1" key="2">
    <citation type="journal article" date="2022" name="New Phytol.">
        <title>Evolutionary transition to the ectomycorrhizal habit in the genomes of a hyperdiverse lineage of mushroom-forming fungi.</title>
        <authorList>
            <person name="Looney B."/>
            <person name="Miyauchi S."/>
            <person name="Morin E."/>
            <person name="Drula E."/>
            <person name="Courty P.E."/>
            <person name="Kohler A."/>
            <person name="Kuo A."/>
            <person name="LaButti K."/>
            <person name="Pangilinan J."/>
            <person name="Lipzen A."/>
            <person name="Riley R."/>
            <person name="Andreopoulos W."/>
            <person name="He G."/>
            <person name="Johnson J."/>
            <person name="Nolan M."/>
            <person name="Tritt A."/>
            <person name="Barry K.W."/>
            <person name="Grigoriev I.V."/>
            <person name="Nagy L.G."/>
            <person name="Hibbett D."/>
            <person name="Henrissat B."/>
            <person name="Matheny P.B."/>
            <person name="Labbe J."/>
            <person name="Martin F.M."/>
        </authorList>
    </citation>
    <scope>NUCLEOTIDE SEQUENCE</scope>
    <source>
        <strain evidence="1">FP105234-sp</strain>
    </source>
</reference>
<protein>
    <submittedName>
        <fullName evidence="1">Uncharacterized protein</fullName>
    </submittedName>
</protein>
<sequence length="581" mass="61691">MFKKPLSDVKTSAPLRGSDRRKLRARVAQTFALDADAADLLVPDGLLALKYSAHAGEPGVLYLAPGGDPLWFTAGKGSDELIPTVYTLWKHPALLPSLSTPAAVIPVLIGGADLMLPGVVQRPTSLHADALVSVTQYIPGGRGPPLAVGRLAVDLRVEEDDGRKGKAVTVLHTWKDHLWGMGAKGEPPEALEQREEKSGEEGQEGVEGGGGGEEREVDATGGTLGEGASGDHETAEAQLSPEDVSAILRTALLQALATTLSALPPSAFPLPASTLYTAHLLPARPAPAPATPIDIKHSAFKSLTAFLRAAEKQGLLRLKDAARADVVVAAVQPMHADVRSHRVYRTVGDAEERRRREREREERREREEDERGRSVSVEELWKPHGAHSVAFFGAAQRDTSALYTLAEVKAVLDAYIATHALVHRAEPAYIQVGADALLREALYPPAKGAVDPPEFVKRGELPGALAAHMQAWHRLQVGAQAPVIRKGRLQPVAVAVKLRQGRKACTLVTGFEAFFVDADALAEGLRARCASATSVSPAPGKGTGTEVMVQGKQVAAVVGHLVGAGIPTRWIATADLTGKKK</sequence>
<keyword evidence="2" id="KW-1185">Reference proteome</keyword>
<dbReference type="Proteomes" id="UP000814033">
    <property type="component" value="Unassembled WGS sequence"/>
</dbReference>
<proteinExistence type="predicted"/>
<gene>
    <name evidence="1" type="ORF">FA95DRAFT_1601793</name>
</gene>
<name>A0ACB8S750_9AGAM</name>
<organism evidence="1 2">
    <name type="scientific">Auriscalpium vulgare</name>
    <dbReference type="NCBI Taxonomy" id="40419"/>
    <lineage>
        <taxon>Eukaryota</taxon>
        <taxon>Fungi</taxon>
        <taxon>Dikarya</taxon>
        <taxon>Basidiomycota</taxon>
        <taxon>Agaricomycotina</taxon>
        <taxon>Agaricomycetes</taxon>
        <taxon>Russulales</taxon>
        <taxon>Auriscalpiaceae</taxon>
        <taxon>Auriscalpium</taxon>
    </lineage>
</organism>
<evidence type="ECO:0000313" key="2">
    <source>
        <dbReference type="Proteomes" id="UP000814033"/>
    </source>
</evidence>